<dbReference type="RefSeq" id="WP_077969015.1">
    <property type="nucleotide sequence ID" value="NZ_CP045178.1"/>
</dbReference>
<proteinExistence type="predicted"/>
<keyword evidence="3" id="KW-1185">Reference proteome</keyword>
<evidence type="ECO:0000256" key="1">
    <source>
        <dbReference type="SAM" id="MobiDB-lite"/>
    </source>
</evidence>
<name>A0A1V4A873_9ACTN</name>
<organism evidence="2 3">
    <name type="scientific">Streptomyces tsukubensis</name>
    <dbReference type="NCBI Taxonomy" id="83656"/>
    <lineage>
        <taxon>Bacteria</taxon>
        <taxon>Bacillati</taxon>
        <taxon>Actinomycetota</taxon>
        <taxon>Actinomycetes</taxon>
        <taxon>Kitasatosporales</taxon>
        <taxon>Streptomycetaceae</taxon>
        <taxon>Streptomyces</taxon>
    </lineage>
</organism>
<sequence length="114" mass="12415">MSWKSGTPTAVKVAEHSEAPTTPRVSLSLPFAPTATVTTARLLSQPRRERPPARIVRISRPSGERPNECAELTDPSKADAFLPQSVHTDKDITFVLEASGRSRGDTRQMGLFTS</sequence>
<evidence type="ECO:0000313" key="2">
    <source>
        <dbReference type="EMBL" id="OON77962.1"/>
    </source>
</evidence>
<dbReference type="EMBL" id="MVFC01000013">
    <property type="protein sequence ID" value="OON77962.1"/>
    <property type="molecule type" value="Genomic_DNA"/>
</dbReference>
<protein>
    <submittedName>
        <fullName evidence="2">Uncharacterized protein</fullName>
    </submittedName>
</protein>
<feature type="region of interest" description="Disordered" evidence="1">
    <location>
        <begin position="1"/>
        <end position="27"/>
    </location>
</feature>
<evidence type="ECO:0000313" key="3">
    <source>
        <dbReference type="Proteomes" id="UP000190539"/>
    </source>
</evidence>
<reference evidence="2 3" key="1">
    <citation type="submission" date="2017-02" db="EMBL/GenBank/DDBJ databases">
        <title>Draft Genome Sequence of Streptomyces tsukubaensis F601, a Producer of the immunosuppressant tacrolimus FK506.</title>
        <authorList>
            <person name="Zong G."/>
            <person name="Zhong C."/>
            <person name="Fu J."/>
            <person name="Qin R."/>
            <person name="Cao G."/>
        </authorList>
    </citation>
    <scope>NUCLEOTIDE SEQUENCE [LARGE SCALE GENOMIC DNA]</scope>
    <source>
        <strain evidence="2 3">F601</strain>
    </source>
</reference>
<accession>A0A1V4A873</accession>
<comment type="caution">
    <text evidence="2">The sequence shown here is derived from an EMBL/GenBank/DDBJ whole genome shotgun (WGS) entry which is preliminary data.</text>
</comment>
<dbReference type="AlphaFoldDB" id="A0A1V4A873"/>
<gene>
    <name evidence="2" type="ORF">B1H18_17150</name>
</gene>
<dbReference type="Proteomes" id="UP000190539">
    <property type="component" value="Unassembled WGS sequence"/>
</dbReference>